<keyword evidence="2" id="KW-1185">Reference proteome</keyword>
<proteinExistence type="predicted"/>
<dbReference type="RefSeq" id="WP_145218123.1">
    <property type="nucleotide sequence ID" value="NZ_CP036269.1"/>
</dbReference>
<dbReference type="Pfam" id="PF07394">
    <property type="entry name" value="DUF1501"/>
    <property type="match status" value="1"/>
</dbReference>
<dbReference type="KEGG" id="gaz:Pan241w_35380"/>
<dbReference type="Proteomes" id="UP000317171">
    <property type="component" value="Chromosome"/>
</dbReference>
<dbReference type="OrthoDB" id="232459at2"/>
<dbReference type="InterPro" id="IPR010869">
    <property type="entry name" value="DUF1501"/>
</dbReference>
<evidence type="ECO:0000313" key="2">
    <source>
        <dbReference type="Proteomes" id="UP000317171"/>
    </source>
</evidence>
<dbReference type="PANTHER" id="PTHR43737">
    <property type="entry name" value="BLL7424 PROTEIN"/>
    <property type="match status" value="1"/>
</dbReference>
<accession>A0A517RHU6</accession>
<organism evidence="1 2">
    <name type="scientific">Gimesia alba</name>
    <dbReference type="NCBI Taxonomy" id="2527973"/>
    <lineage>
        <taxon>Bacteria</taxon>
        <taxon>Pseudomonadati</taxon>
        <taxon>Planctomycetota</taxon>
        <taxon>Planctomycetia</taxon>
        <taxon>Planctomycetales</taxon>
        <taxon>Planctomycetaceae</taxon>
        <taxon>Gimesia</taxon>
    </lineage>
</organism>
<dbReference type="SUPFAM" id="SSF53649">
    <property type="entry name" value="Alkaline phosphatase-like"/>
    <property type="match status" value="1"/>
</dbReference>
<evidence type="ECO:0000313" key="1">
    <source>
        <dbReference type="EMBL" id="QDT43438.1"/>
    </source>
</evidence>
<protein>
    <recommendedName>
        <fullName evidence="3">DUF1501 domain-containing protein</fullName>
    </recommendedName>
</protein>
<dbReference type="InterPro" id="IPR017850">
    <property type="entry name" value="Alkaline_phosphatase_core_sf"/>
</dbReference>
<sequence length="462" mass="50116">MAELFQSGMCAPHLLNRRQAMQIGVGLFGLSLPEFLKAAATSGKPDVSCIFIFLAGGASHFETFDPKPDAPSEIRGPWKPTSTSVPGTFICEKLPLLARRMDKVALIRSWQGKSGSHSTGSQHVASGFYPVGKQYFPNFGCLVSSLYGSRVPGVPPHLGLPVAARYTDPPGYLGTAYSAFDLKGDPQKPEMELGGLNLSRVRFEDRLSMLSQLENLSRLQTVKNAQLESVDKFTEEAIAMLTSGAMQKAVNLEEESIQTRERYGDNIYGRRVLLARRLIEAGARFVTINQAVQGGLFGNAKTNGTWDNHGWLFDSMMSFASRPAGMPGNKRWHSYSGPGNVPQLDMSLSALLDDLEERGLLDTTLVVAMGEFGRTPKVNATAGRDHYPNAGSVLMAGGPVQRGTVIGATDRKGSLPSTRPCRPEDIAASIYHAMGIDAHQTYFPRLPRPTPIASGRIIEGLF</sequence>
<evidence type="ECO:0008006" key="3">
    <source>
        <dbReference type="Google" id="ProtNLM"/>
    </source>
</evidence>
<name>A0A517RHU6_9PLAN</name>
<dbReference type="EMBL" id="CP036269">
    <property type="protein sequence ID" value="QDT43438.1"/>
    <property type="molecule type" value="Genomic_DNA"/>
</dbReference>
<reference evidence="1 2" key="1">
    <citation type="submission" date="2019-02" db="EMBL/GenBank/DDBJ databases">
        <title>Deep-cultivation of Planctomycetes and their phenomic and genomic characterization uncovers novel biology.</title>
        <authorList>
            <person name="Wiegand S."/>
            <person name="Jogler M."/>
            <person name="Boedeker C."/>
            <person name="Pinto D."/>
            <person name="Vollmers J."/>
            <person name="Rivas-Marin E."/>
            <person name="Kohn T."/>
            <person name="Peeters S.H."/>
            <person name="Heuer A."/>
            <person name="Rast P."/>
            <person name="Oberbeckmann S."/>
            <person name="Bunk B."/>
            <person name="Jeske O."/>
            <person name="Meyerdierks A."/>
            <person name="Storesund J.E."/>
            <person name="Kallscheuer N."/>
            <person name="Luecker S."/>
            <person name="Lage O.M."/>
            <person name="Pohl T."/>
            <person name="Merkel B.J."/>
            <person name="Hornburger P."/>
            <person name="Mueller R.-W."/>
            <person name="Bruemmer F."/>
            <person name="Labrenz M."/>
            <person name="Spormann A.M."/>
            <person name="Op den Camp H."/>
            <person name="Overmann J."/>
            <person name="Amann R."/>
            <person name="Jetten M.S.M."/>
            <person name="Mascher T."/>
            <person name="Medema M.H."/>
            <person name="Devos D.P."/>
            <person name="Kaster A.-K."/>
            <person name="Ovreas L."/>
            <person name="Rohde M."/>
            <person name="Galperin M.Y."/>
            <person name="Jogler C."/>
        </authorList>
    </citation>
    <scope>NUCLEOTIDE SEQUENCE [LARGE SCALE GENOMIC DNA]</scope>
    <source>
        <strain evidence="1 2">Pan241w</strain>
    </source>
</reference>
<gene>
    <name evidence="1" type="ORF">Pan241w_35380</name>
</gene>
<dbReference type="PANTHER" id="PTHR43737:SF1">
    <property type="entry name" value="DUF1501 DOMAIN-CONTAINING PROTEIN"/>
    <property type="match status" value="1"/>
</dbReference>
<dbReference type="AlphaFoldDB" id="A0A517RHU6"/>